<proteinExistence type="predicted"/>
<name>A0A1Y0ERK6_9BURK</name>
<accession>A0A1Y0ERK6</accession>
<keyword evidence="2" id="KW-1185">Reference proteome</keyword>
<dbReference type="EMBL" id="CP021455">
    <property type="protein sequence ID" value="ARU06138.1"/>
    <property type="molecule type" value="Genomic_DNA"/>
</dbReference>
<dbReference type="Pfam" id="PF03887">
    <property type="entry name" value="YfbU"/>
    <property type="match status" value="1"/>
</dbReference>
<dbReference type="KEGG" id="cser:CCO03_16970"/>
<protein>
    <recommendedName>
        <fullName evidence="3">YfbU family protein</fullName>
    </recommendedName>
</protein>
<dbReference type="SUPFAM" id="SSF116960">
    <property type="entry name" value="YfbU-like"/>
    <property type="match status" value="1"/>
</dbReference>
<dbReference type="NCBIfam" id="NF003936">
    <property type="entry name" value="PRK05445.1"/>
    <property type="match status" value="1"/>
</dbReference>
<dbReference type="Proteomes" id="UP000196138">
    <property type="component" value="Chromosome"/>
</dbReference>
<organism evidence="1 2">
    <name type="scientific">Comamonas serinivorans</name>
    <dbReference type="NCBI Taxonomy" id="1082851"/>
    <lineage>
        <taxon>Bacteria</taxon>
        <taxon>Pseudomonadati</taxon>
        <taxon>Pseudomonadota</taxon>
        <taxon>Betaproteobacteria</taxon>
        <taxon>Burkholderiales</taxon>
        <taxon>Comamonadaceae</taxon>
        <taxon>Comamonas</taxon>
    </lineage>
</organism>
<reference evidence="1 2" key="1">
    <citation type="submission" date="2017-05" db="EMBL/GenBank/DDBJ databases">
        <authorList>
            <person name="Song R."/>
            <person name="Chenine A.L."/>
            <person name="Ruprecht R.M."/>
        </authorList>
    </citation>
    <scope>NUCLEOTIDE SEQUENCE [LARGE SCALE GENOMIC DNA]</scope>
    <source>
        <strain evidence="1 2">DSM 26136</strain>
    </source>
</reference>
<sequence>MAKPISDVERLILANQYEILAELNEDDDLRRVSQHFKDGHKWLYDQVLDNLSPNLSKDDEEFVLSVMELYRSLDSSYDALTDKAGLTPRDVAYKGFDGNNEAELMGFAKALNDAGRYTESDGELNSHTQMSSYYQRLIARHEEMGSPQRMTAEQIQSLLN</sequence>
<dbReference type="Gene3D" id="1.10.3190.10">
    <property type="entry name" value="yfbu gene product, domain 2"/>
    <property type="match status" value="1"/>
</dbReference>
<evidence type="ECO:0000313" key="2">
    <source>
        <dbReference type="Proteomes" id="UP000196138"/>
    </source>
</evidence>
<dbReference type="Gene3D" id="1.10.287.680">
    <property type="entry name" value="Helix hairpin bin"/>
    <property type="match status" value="1"/>
</dbReference>
<gene>
    <name evidence="1" type="ORF">CCO03_16970</name>
</gene>
<dbReference type="InterPro" id="IPR023145">
    <property type="entry name" value="YfbU_helix-hairpin_sf"/>
</dbReference>
<dbReference type="InterPro" id="IPR023146">
    <property type="entry name" value="YfbU_alpha-helical_sf"/>
</dbReference>
<dbReference type="OrthoDB" id="7595565at2"/>
<evidence type="ECO:0008006" key="3">
    <source>
        <dbReference type="Google" id="ProtNLM"/>
    </source>
</evidence>
<dbReference type="RefSeq" id="WP_087282984.1">
    <property type="nucleotide sequence ID" value="NZ_CP021455.1"/>
</dbReference>
<evidence type="ECO:0000313" key="1">
    <source>
        <dbReference type="EMBL" id="ARU06138.1"/>
    </source>
</evidence>
<dbReference type="InterPro" id="IPR005587">
    <property type="entry name" value="UPF0304_YfbU"/>
</dbReference>
<dbReference type="AlphaFoldDB" id="A0A1Y0ERK6"/>